<keyword evidence="1" id="KW-1133">Transmembrane helix</keyword>
<feature type="transmembrane region" description="Helical" evidence="1">
    <location>
        <begin position="488"/>
        <end position="512"/>
    </location>
</feature>
<feature type="transmembrane region" description="Helical" evidence="1">
    <location>
        <begin position="52"/>
        <end position="75"/>
    </location>
</feature>
<feature type="transmembrane region" description="Helical" evidence="1">
    <location>
        <begin position="139"/>
        <end position="162"/>
    </location>
</feature>
<evidence type="ECO:0000256" key="1">
    <source>
        <dbReference type="SAM" id="Phobius"/>
    </source>
</evidence>
<feature type="transmembrane region" description="Helical" evidence="1">
    <location>
        <begin position="337"/>
        <end position="358"/>
    </location>
</feature>
<keyword evidence="1" id="KW-0812">Transmembrane</keyword>
<dbReference type="EMBL" id="CP126970">
    <property type="protein sequence ID" value="WIM69995.1"/>
    <property type="molecule type" value="Genomic_DNA"/>
</dbReference>
<feature type="transmembrane region" description="Helical" evidence="1">
    <location>
        <begin position="408"/>
        <end position="436"/>
    </location>
</feature>
<evidence type="ECO:0008006" key="4">
    <source>
        <dbReference type="Google" id="ProtNLM"/>
    </source>
</evidence>
<feature type="transmembrane region" description="Helical" evidence="1">
    <location>
        <begin position="111"/>
        <end position="133"/>
    </location>
</feature>
<gene>
    <name evidence="2" type="ORF">QP029_12500</name>
</gene>
<feature type="transmembrane region" description="Helical" evidence="1">
    <location>
        <begin position="21"/>
        <end position="46"/>
    </location>
</feature>
<evidence type="ECO:0000313" key="3">
    <source>
        <dbReference type="Proteomes" id="UP001238805"/>
    </source>
</evidence>
<dbReference type="Proteomes" id="UP001238805">
    <property type="component" value="Chromosome"/>
</dbReference>
<reference evidence="2 3" key="1">
    <citation type="submission" date="2023-05" db="EMBL/GenBank/DDBJ databases">
        <title>Corynebacterium suedekumii sp. nov. and Corynebacterium breve sp. nov. isolated from raw cow's milk.</title>
        <authorList>
            <person name="Baer M.K."/>
            <person name="Mehl L."/>
            <person name="Hellmuth R."/>
            <person name="Marke G."/>
            <person name="Lipski A."/>
        </authorList>
    </citation>
    <scope>NUCLEOTIDE SEQUENCE [LARGE SCALE GENOMIC DNA]</scope>
    <source>
        <strain evidence="2 3">LM112</strain>
    </source>
</reference>
<feature type="transmembrane region" description="Helical" evidence="1">
    <location>
        <begin position="457"/>
        <end position="482"/>
    </location>
</feature>
<protein>
    <recommendedName>
        <fullName evidence="4">ABC transporter permease</fullName>
    </recommendedName>
</protein>
<feature type="transmembrane region" description="Helical" evidence="1">
    <location>
        <begin position="174"/>
        <end position="192"/>
    </location>
</feature>
<keyword evidence="3" id="KW-1185">Reference proteome</keyword>
<feature type="transmembrane region" description="Helical" evidence="1">
    <location>
        <begin position="311"/>
        <end position="331"/>
    </location>
</feature>
<accession>A0ABY8VR24</accession>
<dbReference type="RefSeq" id="WP_284874588.1">
    <property type="nucleotide sequence ID" value="NZ_CP126970.1"/>
</dbReference>
<evidence type="ECO:0000313" key="2">
    <source>
        <dbReference type="EMBL" id="WIM69995.1"/>
    </source>
</evidence>
<sequence length="532" mass="55915">MTRLLIRLHTTLRARLVEDNPAALMVTLLMYLYAFGGLLFLSIAAFNGVDQSHWSVLAGMAGIGTLAFLGATLIIPSGENALRPAAFSVLPVTGRDLIPAMAWASLLTRRGILVVLCSLVTAGVGAVLLFGRAGLGWSVAWVLAIIVAAATTLLLAELAMTVGGGGGRAKKESANLIGSVMVIVFIFGFSFLSGTGFDLIPLDTVGAVLAWTPFAAAPGAVISAVGDAWGSAVIQTLIAVATVIVGFWCWGRLIDRQLDAPLDALGGQTAETNQRRRGSGEIPLLLPGMRPTAGGFIYSRVIRYLRRDSRMLATIVTYPIMALFFIVQGVLVDSTMIYLGIFFTALLGGTIASNDFGYDGPANWVHMSTGVPARTVLLARHAAYLTPMAIALVVISAVSFLFASDRGITVLVVAAAVGMFATGAAFALLLSTYNAYATSRPGTNPWADKSGYSGPAFISAFAMLLLGWIPSVPGIAAMLFGYQSGVTWVLVLGVILALAVPAALYAGAVVLATRRVEQRYPEIFAKVHAWVN</sequence>
<feature type="transmembrane region" description="Helical" evidence="1">
    <location>
        <begin position="228"/>
        <end position="250"/>
    </location>
</feature>
<keyword evidence="1" id="KW-0472">Membrane</keyword>
<proteinExistence type="predicted"/>
<feature type="transmembrane region" description="Helical" evidence="1">
    <location>
        <begin position="382"/>
        <end position="402"/>
    </location>
</feature>
<name>A0ABY8VR24_9CORY</name>
<organism evidence="2 3">
    <name type="scientific">Corynebacterium suedekumii</name>
    <dbReference type="NCBI Taxonomy" id="3049801"/>
    <lineage>
        <taxon>Bacteria</taxon>
        <taxon>Bacillati</taxon>
        <taxon>Actinomycetota</taxon>
        <taxon>Actinomycetes</taxon>
        <taxon>Mycobacteriales</taxon>
        <taxon>Corynebacteriaceae</taxon>
        <taxon>Corynebacterium</taxon>
    </lineage>
</organism>